<evidence type="ECO:0000256" key="9">
    <source>
        <dbReference type="ARBA" id="ARBA00075373"/>
    </source>
</evidence>
<dbReference type="Gene3D" id="1.20.272.10">
    <property type="match status" value="1"/>
</dbReference>
<dbReference type="Pfam" id="PF00004">
    <property type="entry name" value="AAA"/>
    <property type="match status" value="1"/>
</dbReference>
<evidence type="ECO:0000256" key="2">
    <source>
        <dbReference type="ARBA" id="ARBA00005378"/>
    </source>
</evidence>
<evidence type="ECO:0000256" key="1">
    <source>
        <dbReference type="ARBA" id="ARBA00004123"/>
    </source>
</evidence>
<dbReference type="FunFam" id="1.10.8.60:FF:000032">
    <property type="entry name" value="Replication factor C subunit 4"/>
    <property type="match status" value="1"/>
</dbReference>
<dbReference type="SUPFAM" id="SSF48019">
    <property type="entry name" value="post-AAA+ oligomerization domain-like"/>
    <property type="match status" value="1"/>
</dbReference>
<dbReference type="GO" id="GO:0005663">
    <property type="term" value="C:DNA replication factor C complex"/>
    <property type="evidence" value="ECO:0007669"/>
    <property type="project" value="EnsemblFungi"/>
</dbReference>
<dbReference type="CDD" id="cd18140">
    <property type="entry name" value="HLD_clamp_RFC"/>
    <property type="match status" value="1"/>
</dbReference>
<evidence type="ECO:0000256" key="5">
    <source>
        <dbReference type="ARBA" id="ARBA00022840"/>
    </source>
</evidence>
<dbReference type="GO" id="GO:0005524">
    <property type="term" value="F:ATP binding"/>
    <property type="evidence" value="ECO:0007669"/>
    <property type="project" value="UniProtKB-KW"/>
</dbReference>
<dbReference type="GO" id="GO:0031390">
    <property type="term" value="C:Ctf18 RFC-like complex"/>
    <property type="evidence" value="ECO:0007669"/>
    <property type="project" value="EnsemblFungi"/>
</dbReference>
<evidence type="ECO:0000259" key="10">
    <source>
        <dbReference type="SMART" id="SM00382"/>
    </source>
</evidence>
<dbReference type="SMART" id="SM00382">
    <property type="entry name" value="AAA"/>
    <property type="match status" value="1"/>
</dbReference>
<dbReference type="InterPro" id="IPR008921">
    <property type="entry name" value="DNA_pol3_clamp-load_cplx_C"/>
</dbReference>
<keyword evidence="3" id="KW-0235">DNA replication</keyword>
<dbReference type="FunFam" id="3.40.50.300:FF:000237">
    <property type="entry name" value="replication factor C subunit 4"/>
    <property type="match status" value="1"/>
</dbReference>
<dbReference type="Gene3D" id="1.10.8.60">
    <property type="match status" value="1"/>
</dbReference>
<dbReference type="InterPro" id="IPR003959">
    <property type="entry name" value="ATPase_AAA_core"/>
</dbReference>
<dbReference type="GO" id="GO:0003677">
    <property type="term" value="F:DNA binding"/>
    <property type="evidence" value="ECO:0007669"/>
    <property type="project" value="UniProtKB-KW"/>
</dbReference>
<dbReference type="GO" id="GO:0070914">
    <property type="term" value="P:UV-damage excision repair"/>
    <property type="evidence" value="ECO:0007669"/>
    <property type="project" value="EnsemblFungi"/>
</dbReference>
<dbReference type="GO" id="GO:1902983">
    <property type="term" value="P:DNA strand elongation involved in mitotic DNA replication"/>
    <property type="evidence" value="ECO:0007669"/>
    <property type="project" value="EnsemblFungi"/>
</dbReference>
<dbReference type="GO" id="GO:0033314">
    <property type="term" value="P:mitotic DNA replication checkpoint signaling"/>
    <property type="evidence" value="ECO:0007669"/>
    <property type="project" value="EnsemblFungi"/>
</dbReference>
<keyword evidence="4" id="KW-0547">Nucleotide-binding</keyword>
<dbReference type="SUPFAM" id="SSF52540">
    <property type="entry name" value="P-loop containing nucleoside triphosphate hydrolases"/>
    <property type="match status" value="1"/>
</dbReference>
<dbReference type="Gene3D" id="3.40.50.300">
    <property type="entry name" value="P-loop containing nucleotide triphosphate hydrolases"/>
    <property type="match status" value="1"/>
</dbReference>
<dbReference type="Pfam" id="PF08542">
    <property type="entry name" value="Rep_fac_C"/>
    <property type="match status" value="1"/>
</dbReference>
<dbReference type="InterPro" id="IPR047854">
    <property type="entry name" value="RFC_lid"/>
</dbReference>
<dbReference type="FunFam" id="1.20.272.10:FF:000011">
    <property type="entry name" value="Replication factor C subunit 2"/>
    <property type="match status" value="1"/>
</dbReference>
<dbReference type="GO" id="GO:0016887">
    <property type="term" value="F:ATP hydrolysis activity"/>
    <property type="evidence" value="ECO:0007669"/>
    <property type="project" value="InterPro"/>
</dbReference>
<keyword evidence="5" id="KW-0067">ATP-binding</keyword>
<dbReference type="GO" id="GO:0003682">
    <property type="term" value="F:chromatin binding"/>
    <property type="evidence" value="ECO:0007669"/>
    <property type="project" value="EnsemblFungi"/>
</dbReference>
<protein>
    <recommendedName>
        <fullName evidence="8">Replication factor C subunit 2</fullName>
    </recommendedName>
    <alternativeName>
        <fullName evidence="9">Activator 1 41 kDa subunit</fullName>
    </alternativeName>
</protein>
<dbReference type="NCBIfam" id="NF001679">
    <property type="entry name" value="PRK00440.1"/>
    <property type="match status" value="1"/>
</dbReference>
<dbReference type="InterPro" id="IPR050238">
    <property type="entry name" value="DNA_Rep/Repair_Clamp_Loader"/>
</dbReference>
<accession>A0A077WX64</accession>
<dbReference type="AlphaFoldDB" id="A0A077WX64"/>
<evidence type="ECO:0000256" key="8">
    <source>
        <dbReference type="ARBA" id="ARBA00040745"/>
    </source>
</evidence>
<organism evidence="11">
    <name type="scientific">Lichtheimia ramosa</name>
    <dbReference type="NCBI Taxonomy" id="688394"/>
    <lineage>
        <taxon>Eukaryota</taxon>
        <taxon>Fungi</taxon>
        <taxon>Fungi incertae sedis</taxon>
        <taxon>Mucoromycota</taxon>
        <taxon>Mucoromycotina</taxon>
        <taxon>Mucoromycetes</taxon>
        <taxon>Mucorales</taxon>
        <taxon>Lichtheimiaceae</taxon>
        <taxon>Lichtheimia</taxon>
    </lineage>
</organism>
<keyword evidence="7" id="KW-0539">Nucleus</keyword>
<dbReference type="InterPro" id="IPR013748">
    <property type="entry name" value="Rep_factorC_C"/>
</dbReference>
<feature type="domain" description="AAA+ ATPase" evidence="10">
    <location>
        <begin position="56"/>
        <end position="190"/>
    </location>
</feature>
<dbReference type="CDD" id="cd00009">
    <property type="entry name" value="AAA"/>
    <property type="match status" value="1"/>
</dbReference>
<keyword evidence="6" id="KW-0238">DNA-binding</keyword>
<dbReference type="EMBL" id="LK023346">
    <property type="protein sequence ID" value="CDS11392.1"/>
    <property type="molecule type" value="Genomic_DNA"/>
</dbReference>
<dbReference type="InterPro" id="IPR003593">
    <property type="entry name" value="AAA+_ATPase"/>
</dbReference>
<evidence type="ECO:0000313" key="11">
    <source>
        <dbReference type="EMBL" id="CDS11392.1"/>
    </source>
</evidence>
<comment type="subcellular location">
    <subcellularLocation>
        <location evidence="1">Nucleus</location>
    </subcellularLocation>
</comment>
<sequence>MNNFFQARSSTNRTAKDQVLEESKPWVEKYRPKSMNDIASQEQVVRVLQKALTSENLPHLLFYGPPGTGKTSTVLALARELFGPSLFASRVLELNASDERGIQVIREKVKTFSRITVTKTVAGYPCPPYKLVILDEADSMTKDAQSALRRTMETYSKTTRFCIICNYVSRIIEPITSRCAKFRFKSLPIDDVNKRLSEICTKEGVELARGTMDVLIKVSNGDLRKAITYLQSASSLHPGEAIKPNTISELAGVVPDDALAKLLQSCETNNDTEIQDAALNIINQGYAADIVVYQLHDEIMKSETITTAQKTEISDLLGTADIRLVQGADEHLQLLRLMSGIASILAK</sequence>
<dbReference type="OrthoDB" id="4199794at2759"/>
<dbReference type="PANTHER" id="PTHR11669:SF20">
    <property type="entry name" value="REPLICATION FACTOR C SUBUNIT 4"/>
    <property type="match status" value="1"/>
</dbReference>
<dbReference type="GO" id="GO:0031391">
    <property type="term" value="C:Elg1 RFC-like complex"/>
    <property type="evidence" value="ECO:0007669"/>
    <property type="project" value="EnsemblFungi"/>
</dbReference>
<comment type="similarity">
    <text evidence="2">Belongs to the activator 1 small subunits family.</text>
</comment>
<reference evidence="11" key="1">
    <citation type="journal article" date="2014" name="Genome Announc.">
        <title>De novo whole-genome sequence and genome annotation of Lichtheimia ramosa.</title>
        <authorList>
            <person name="Linde J."/>
            <person name="Schwartze V."/>
            <person name="Binder U."/>
            <person name="Lass-Florl C."/>
            <person name="Voigt K."/>
            <person name="Horn F."/>
        </authorList>
    </citation>
    <scope>NUCLEOTIDE SEQUENCE</scope>
    <source>
        <strain evidence="11">JMRC FSU:6197</strain>
    </source>
</reference>
<evidence type="ECO:0000256" key="7">
    <source>
        <dbReference type="ARBA" id="ARBA00023242"/>
    </source>
</evidence>
<dbReference type="GO" id="GO:0003689">
    <property type="term" value="F:DNA clamp loader activity"/>
    <property type="evidence" value="ECO:0007669"/>
    <property type="project" value="EnsemblFungi"/>
</dbReference>
<dbReference type="InterPro" id="IPR027417">
    <property type="entry name" value="P-loop_NTPase"/>
</dbReference>
<dbReference type="GO" id="GO:0006272">
    <property type="term" value="P:leading strand elongation"/>
    <property type="evidence" value="ECO:0007669"/>
    <property type="project" value="EnsemblFungi"/>
</dbReference>
<gene>
    <name evidence="11" type="ORF">LRAMOSA03655</name>
</gene>
<dbReference type="PANTHER" id="PTHR11669">
    <property type="entry name" value="REPLICATION FACTOR C / DNA POLYMERASE III GAMMA-TAU SUBUNIT"/>
    <property type="match status" value="1"/>
</dbReference>
<name>A0A077WX64_9FUNG</name>
<evidence type="ECO:0000256" key="6">
    <source>
        <dbReference type="ARBA" id="ARBA00023125"/>
    </source>
</evidence>
<dbReference type="GO" id="GO:0031389">
    <property type="term" value="C:Rad17 RFC-like complex"/>
    <property type="evidence" value="ECO:0007669"/>
    <property type="project" value="EnsemblFungi"/>
</dbReference>
<dbReference type="Pfam" id="PF21960">
    <property type="entry name" value="RCF1-5-like_lid"/>
    <property type="match status" value="1"/>
</dbReference>
<evidence type="ECO:0000256" key="4">
    <source>
        <dbReference type="ARBA" id="ARBA00022741"/>
    </source>
</evidence>
<dbReference type="GO" id="GO:0007062">
    <property type="term" value="P:sister chromatid cohesion"/>
    <property type="evidence" value="ECO:0007669"/>
    <property type="project" value="EnsemblFungi"/>
</dbReference>
<evidence type="ECO:0000256" key="3">
    <source>
        <dbReference type="ARBA" id="ARBA00022705"/>
    </source>
</evidence>
<proteinExistence type="inferred from homology"/>